<dbReference type="PANTHER" id="PTHR30106">
    <property type="entry name" value="INNER MEMBRANE PROTEIN YEIH-RELATED"/>
    <property type="match status" value="1"/>
</dbReference>
<keyword evidence="4 7" id="KW-0812">Transmembrane</keyword>
<feature type="transmembrane region" description="Helical" evidence="7">
    <location>
        <begin position="303"/>
        <end position="322"/>
    </location>
</feature>
<evidence type="ECO:0000313" key="8">
    <source>
        <dbReference type="EMBL" id="MDZ5757380.1"/>
    </source>
</evidence>
<feature type="transmembrane region" description="Helical" evidence="7">
    <location>
        <begin position="7"/>
        <end position="40"/>
    </location>
</feature>
<sequence>MKIIKGLTLVLFIALVATWLGSLFPIIGSAVFAIIFGILIKNTVDVAPEFKPGIAFSSKKILQASIVLLGFSLSIQDIGKTGLSSLKVTLVTIVVAFIIAFLVGKWLKVPNKMQILIGVGTAICGGSAIAAVSPIIEADDDEIALSISTIFLFNIIAVFLFPFLGHYFQMTDAGFGLWAGTAINDTSSVVAAGYSFSQPAGDFATIVKLTRATLIIPISLIIAGITFYQKKKTAKKVALKQIFPWFILYFLIASIISSTGILPATFIATTSWLAKFMIAMALAAIGLSANLKDMLKTGPKPILLGLITWFFVAGSSLLIQIIEKQW</sequence>
<name>A0AAW9JUQ2_CARML</name>
<feature type="transmembrane region" description="Helical" evidence="7">
    <location>
        <begin position="113"/>
        <end position="136"/>
    </location>
</feature>
<dbReference type="Pfam" id="PF03601">
    <property type="entry name" value="Cons_hypoth698"/>
    <property type="match status" value="1"/>
</dbReference>
<comment type="similarity">
    <text evidence="2">Belongs to the UPF0324 family.</text>
</comment>
<feature type="transmembrane region" description="Helical" evidence="7">
    <location>
        <begin position="272"/>
        <end position="291"/>
    </location>
</feature>
<feature type="transmembrane region" description="Helical" evidence="7">
    <location>
        <begin position="143"/>
        <end position="168"/>
    </location>
</feature>
<feature type="transmembrane region" description="Helical" evidence="7">
    <location>
        <begin position="88"/>
        <end position="107"/>
    </location>
</feature>
<keyword evidence="5 7" id="KW-1133">Transmembrane helix</keyword>
<evidence type="ECO:0000256" key="6">
    <source>
        <dbReference type="ARBA" id="ARBA00023136"/>
    </source>
</evidence>
<dbReference type="PANTHER" id="PTHR30106:SF1">
    <property type="entry name" value="UPF0324 MEMBRANE PROTEIN FN0533"/>
    <property type="match status" value="1"/>
</dbReference>
<evidence type="ECO:0000256" key="2">
    <source>
        <dbReference type="ARBA" id="ARBA00007977"/>
    </source>
</evidence>
<feature type="transmembrane region" description="Helical" evidence="7">
    <location>
        <begin position="242"/>
        <end position="266"/>
    </location>
</feature>
<dbReference type="GO" id="GO:0005886">
    <property type="term" value="C:plasma membrane"/>
    <property type="evidence" value="ECO:0007669"/>
    <property type="project" value="UniProtKB-SubCell"/>
</dbReference>
<gene>
    <name evidence="8" type="ORF">RAK27_01755</name>
</gene>
<proteinExistence type="inferred from homology"/>
<dbReference type="RefSeq" id="WP_056999821.1">
    <property type="nucleotide sequence ID" value="NZ_BJOJ01000030.1"/>
</dbReference>
<dbReference type="GeneID" id="83606947"/>
<organism evidence="8 9">
    <name type="scientific">Carnobacterium maltaromaticum</name>
    <name type="common">Carnobacterium piscicola</name>
    <dbReference type="NCBI Taxonomy" id="2751"/>
    <lineage>
        <taxon>Bacteria</taxon>
        <taxon>Bacillati</taxon>
        <taxon>Bacillota</taxon>
        <taxon>Bacilli</taxon>
        <taxon>Lactobacillales</taxon>
        <taxon>Carnobacteriaceae</taxon>
        <taxon>Carnobacterium</taxon>
    </lineage>
</organism>
<evidence type="ECO:0000256" key="1">
    <source>
        <dbReference type="ARBA" id="ARBA00004651"/>
    </source>
</evidence>
<dbReference type="Proteomes" id="UP001290462">
    <property type="component" value="Unassembled WGS sequence"/>
</dbReference>
<evidence type="ECO:0000256" key="5">
    <source>
        <dbReference type="ARBA" id="ARBA00022989"/>
    </source>
</evidence>
<dbReference type="AlphaFoldDB" id="A0AAW9JUQ2"/>
<evidence type="ECO:0000256" key="7">
    <source>
        <dbReference type="SAM" id="Phobius"/>
    </source>
</evidence>
<evidence type="ECO:0000256" key="3">
    <source>
        <dbReference type="ARBA" id="ARBA00022475"/>
    </source>
</evidence>
<protein>
    <submittedName>
        <fullName evidence="8">YeiH family protein</fullName>
    </submittedName>
</protein>
<keyword evidence="6 7" id="KW-0472">Membrane</keyword>
<keyword evidence="3" id="KW-1003">Cell membrane</keyword>
<feature type="transmembrane region" description="Helical" evidence="7">
    <location>
        <begin position="60"/>
        <end position="76"/>
    </location>
</feature>
<evidence type="ECO:0000313" key="9">
    <source>
        <dbReference type="Proteomes" id="UP001290462"/>
    </source>
</evidence>
<comment type="caution">
    <text evidence="8">The sequence shown here is derived from an EMBL/GenBank/DDBJ whole genome shotgun (WGS) entry which is preliminary data.</text>
</comment>
<feature type="transmembrane region" description="Helical" evidence="7">
    <location>
        <begin position="212"/>
        <end position="230"/>
    </location>
</feature>
<reference evidence="8" key="1">
    <citation type="submission" date="2023-08" db="EMBL/GenBank/DDBJ databases">
        <title>Genomic characterization of piscicolin 126 produced by Carnobacterium maltaromaticum CM22 strain isolated from salmon (Salmo salar).</title>
        <authorList>
            <person name="Gonzalez-Gragera E."/>
            <person name="Garcia-Lopez J.D."/>
            <person name="Teso-Perez C."/>
            <person name="Gimenez-Hernandez I."/>
            <person name="Peralta-Sanchez J.M."/>
            <person name="Valdivia E."/>
            <person name="Montalban-Lopez M."/>
            <person name="Martin-Platero A.M."/>
            <person name="Banos A."/>
            <person name="Martinez-Bueno M."/>
        </authorList>
    </citation>
    <scope>NUCLEOTIDE SEQUENCE</scope>
    <source>
        <strain evidence="8">CM22</strain>
    </source>
</reference>
<dbReference type="InterPro" id="IPR018383">
    <property type="entry name" value="UPF0324_pro"/>
</dbReference>
<evidence type="ECO:0000256" key="4">
    <source>
        <dbReference type="ARBA" id="ARBA00022692"/>
    </source>
</evidence>
<accession>A0AAW9JUQ2</accession>
<dbReference type="EMBL" id="JAVBVO010000001">
    <property type="protein sequence ID" value="MDZ5757380.1"/>
    <property type="molecule type" value="Genomic_DNA"/>
</dbReference>
<comment type="subcellular location">
    <subcellularLocation>
        <location evidence="1">Cell membrane</location>
        <topology evidence="1">Multi-pass membrane protein</topology>
    </subcellularLocation>
</comment>